<name>A0A3P6EPQ5_BRAOL</name>
<accession>A0A3P6EPQ5</accession>
<proteinExistence type="predicted"/>
<organism evidence="1">
    <name type="scientific">Brassica oleracea</name>
    <name type="common">Wild cabbage</name>
    <dbReference type="NCBI Taxonomy" id="3712"/>
    <lineage>
        <taxon>Eukaryota</taxon>
        <taxon>Viridiplantae</taxon>
        <taxon>Streptophyta</taxon>
        <taxon>Embryophyta</taxon>
        <taxon>Tracheophyta</taxon>
        <taxon>Spermatophyta</taxon>
        <taxon>Magnoliopsida</taxon>
        <taxon>eudicotyledons</taxon>
        <taxon>Gunneridae</taxon>
        <taxon>Pentapetalae</taxon>
        <taxon>rosids</taxon>
        <taxon>malvids</taxon>
        <taxon>Brassicales</taxon>
        <taxon>Brassicaceae</taxon>
        <taxon>Brassiceae</taxon>
        <taxon>Brassica</taxon>
    </lineage>
</organism>
<protein>
    <submittedName>
        <fullName evidence="1">Uncharacterized protein</fullName>
    </submittedName>
</protein>
<dbReference type="AlphaFoldDB" id="A0A3P6EPQ5"/>
<evidence type="ECO:0000313" key="1">
    <source>
        <dbReference type="EMBL" id="VDD37124.1"/>
    </source>
</evidence>
<sequence length="38" mass="4092">MVPNLNFDCTTLYLNIEDTTGPVDIGILVGICFFAPCA</sequence>
<gene>
    <name evidence="1" type="ORF">BOLC7T42684H</name>
</gene>
<dbReference type="EMBL" id="LR031876">
    <property type="protein sequence ID" value="VDD37124.1"/>
    <property type="molecule type" value="Genomic_DNA"/>
</dbReference>
<reference evidence="1" key="1">
    <citation type="submission" date="2018-11" db="EMBL/GenBank/DDBJ databases">
        <authorList>
            <consortium name="Genoscope - CEA"/>
            <person name="William W."/>
        </authorList>
    </citation>
    <scope>NUCLEOTIDE SEQUENCE</scope>
</reference>